<dbReference type="eggNOG" id="KOG1231">
    <property type="taxonomic scope" value="Eukaryota"/>
</dbReference>
<protein>
    <submittedName>
        <fullName evidence="7">FAD binding domain protein</fullName>
    </submittedName>
</protein>
<evidence type="ECO:0000256" key="5">
    <source>
        <dbReference type="ARBA" id="ARBA00023002"/>
    </source>
</evidence>
<dbReference type="PANTHER" id="PTHR42973">
    <property type="entry name" value="BINDING OXIDOREDUCTASE, PUTATIVE (AFU_ORTHOLOGUE AFUA_1G17690)-RELATED"/>
    <property type="match status" value="1"/>
</dbReference>
<evidence type="ECO:0000313" key="7">
    <source>
        <dbReference type="EMBL" id="EGX89790.1"/>
    </source>
</evidence>
<dbReference type="InParanoid" id="G3JPI0"/>
<dbReference type="InterPro" id="IPR006094">
    <property type="entry name" value="Oxid_FAD_bind_N"/>
</dbReference>
<dbReference type="GO" id="GO:0071949">
    <property type="term" value="F:FAD binding"/>
    <property type="evidence" value="ECO:0007669"/>
    <property type="project" value="InterPro"/>
</dbReference>
<dbReference type="InterPro" id="IPR036318">
    <property type="entry name" value="FAD-bd_PCMH-like_sf"/>
</dbReference>
<dbReference type="InterPro" id="IPR016166">
    <property type="entry name" value="FAD-bd_PCMH"/>
</dbReference>
<evidence type="ECO:0000256" key="4">
    <source>
        <dbReference type="ARBA" id="ARBA00022827"/>
    </source>
</evidence>
<evidence type="ECO:0000259" key="6">
    <source>
        <dbReference type="PROSITE" id="PS51387"/>
    </source>
</evidence>
<feature type="domain" description="FAD-binding PCMH-type" evidence="6">
    <location>
        <begin position="226"/>
        <end position="398"/>
    </location>
</feature>
<evidence type="ECO:0000313" key="8">
    <source>
        <dbReference type="Proteomes" id="UP000001610"/>
    </source>
</evidence>
<keyword evidence="8" id="KW-1185">Reference proteome</keyword>
<evidence type="ECO:0000256" key="3">
    <source>
        <dbReference type="ARBA" id="ARBA00022630"/>
    </source>
</evidence>
<dbReference type="InterPro" id="IPR016169">
    <property type="entry name" value="FAD-bd_PCMH_sub2"/>
</dbReference>
<keyword evidence="3" id="KW-0285">Flavoprotein</keyword>
<organism evidence="7 8">
    <name type="scientific">Cordyceps militaris (strain CM01)</name>
    <name type="common">Caterpillar fungus</name>
    <dbReference type="NCBI Taxonomy" id="983644"/>
    <lineage>
        <taxon>Eukaryota</taxon>
        <taxon>Fungi</taxon>
        <taxon>Dikarya</taxon>
        <taxon>Ascomycota</taxon>
        <taxon>Pezizomycotina</taxon>
        <taxon>Sordariomycetes</taxon>
        <taxon>Hypocreomycetidae</taxon>
        <taxon>Hypocreales</taxon>
        <taxon>Cordycipitaceae</taxon>
        <taxon>Cordyceps</taxon>
    </lineage>
</organism>
<dbReference type="OMA" id="KKAWDIY"/>
<reference evidence="7 8" key="1">
    <citation type="journal article" date="2011" name="Genome Biol.">
        <title>Genome sequence of the insect pathogenic fungus Cordyceps militaris, a valued traditional Chinese medicine.</title>
        <authorList>
            <person name="Zheng P."/>
            <person name="Xia Y."/>
            <person name="Xiao G."/>
            <person name="Xiong C."/>
            <person name="Hu X."/>
            <person name="Zhang S."/>
            <person name="Zheng H."/>
            <person name="Huang Y."/>
            <person name="Zhou Y."/>
            <person name="Wang S."/>
            <person name="Zhao G.P."/>
            <person name="Liu X."/>
            <person name="St Leger R.J."/>
            <person name="Wang C."/>
        </authorList>
    </citation>
    <scope>NUCLEOTIDE SEQUENCE [LARGE SCALE GENOMIC DNA]</scope>
    <source>
        <strain evidence="7 8">CM01</strain>
    </source>
</reference>
<dbReference type="InterPro" id="IPR050416">
    <property type="entry name" value="FAD-linked_Oxidoreductase"/>
</dbReference>
<dbReference type="KEGG" id="cmt:CCM_08043"/>
<name>G3JPI0_CORMM</name>
<keyword evidence="4" id="KW-0274">FAD</keyword>
<evidence type="ECO:0000256" key="2">
    <source>
        <dbReference type="ARBA" id="ARBA00005466"/>
    </source>
</evidence>
<proteinExistence type="inferred from homology"/>
<dbReference type="Gene3D" id="3.40.462.20">
    <property type="match status" value="1"/>
</dbReference>
<dbReference type="VEuPathDB" id="FungiDB:CCM_08043"/>
<dbReference type="SUPFAM" id="SSF56176">
    <property type="entry name" value="FAD-binding/transporter-associated domain-like"/>
    <property type="match status" value="1"/>
</dbReference>
<dbReference type="OrthoDB" id="415825at2759"/>
<dbReference type="EMBL" id="JH126404">
    <property type="protein sequence ID" value="EGX89790.1"/>
    <property type="molecule type" value="Genomic_DNA"/>
</dbReference>
<dbReference type="PROSITE" id="PS51387">
    <property type="entry name" value="FAD_PCMH"/>
    <property type="match status" value="1"/>
</dbReference>
<dbReference type="STRING" id="983644.G3JPI0"/>
<dbReference type="InterPro" id="IPR016167">
    <property type="entry name" value="FAD-bd_PCMH_sub1"/>
</dbReference>
<dbReference type="Pfam" id="PF01565">
    <property type="entry name" value="FAD_binding_4"/>
    <property type="match status" value="1"/>
</dbReference>
<dbReference type="RefSeq" id="XP_006673245.1">
    <property type="nucleotide sequence ID" value="XM_006673182.1"/>
</dbReference>
<evidence type="ECO:0000256" key="1">
    <source>
        <dbReference type="ARBA" id="ARBA00001974"/>
    </source>
</evidence>
<dbReference type="AlphaFoldDB" id="G3JPI0"/>
<comment type="cofactor">
    <cofactor evidence="1">
        <name>FAD</name>
        <dbReference type="ChEBI" id="CHEBI:57692"/>
    </cofactor>
</comment>
<dbReference type="Gene3D" id="3.30.43.10">
    <property type="entry name" value="Uridine Diphospho-n-acetylenolpyruvylglucosamine Reductase, domain 2"/>
    <property type="match status" value="1"/>
</dbReference>
<dbReference type="Proteomes" id="UP000001610">
    <property type="component" value="Unassembled WGS sequence"/>
</dbReference>
<dbReference type="Gene3D" id="3.30.465.10">
    <property type="match status" value="1"/>
</dbReference>
<accession>G3JPI0</accession>
<keyword evidence="5" id="KW-0560">Oxidoreductase</keyword>
<sequence length="662" mass="71532">MSPFKANGKHILTASSPGWEAGRIDEASCGSQEPSDKVWKKGQRLLMTTTALVPALWPGNEERYHRPPPSLLPDRSLAVTLRLGTIAAAALKLVCYPEEDNILKSSGQKKVPLANLVWPWSGTLNQKRPREPLFLPCMSTPAQWSSIAGCLTDSAMEVLPAIVAWAASSACRSSLVAGSAFGHRFCARAAAVQEVADLAQRLSSAAQVLVPGDKGFDDASRRWNVFDEPRPAIVVIPGTASDVAETVKYANEHDTPFLAVGGRHGAASTLGKLQGGIEIALNSLSSVELSKDGQTARIGGGTLSGTVVDALWKAGKQTVTGTCECTSLVGPGLGGGHGWLQGRHGLIADQFLSMDVVLADGSARTVDAQSDPDLWWALRGAGHNFAIVTSVTLKVYDIQHRDWAREAMIFTGDKVEQVFQTMADTIFKGGKQDADVVVWTYMLRIPEVDAKNPIVVVYLLQEGVRTVDKAHSAALKELGPVSGDNTPGTYLDLAAWTLISMTDTPCQKTNASNLRFPLYLDTYDAGAVRRAYDLFAASLRGTPEFGSSIFLFENYPVQGLRQPAADDSAFAFRGDNILVAPLISFPSGDRQRGGEAVLLGEALRNTLHQASGRKTMHTYVNYAFRDGREEMYGAEAWRQQKLAKLKATYDPHGRFNFYNPVV</sequence>
<dbReference type="GO" id="GO:0016491">
    <property type="term" value="F:oxidoreductase activity"/>
    <property type="evidence" value="ECO:0007669"/>
    <property type="project" value="UniProtKB-KW"/>
</dbReference>
<gene>
    <name evidence="7" type="ORF">CCM_08043</name>
</gene>
<comment type="similarity">
    <text evidence="2">Belongs to the oxygen-dependent FAD-linked oxidoreductase family.</text>
</comment>
<dbReference type="HOGENOM" id="CLU_018354_0_1_1"/>
<dbReference type="PANTHER" id="PTHR42973:SF9">
    <property type="entry name" value="FAD-BINDING PCMH-TYPE DOMAIN-CONTAINING PROTEIN-RELATED"/>
    <property type="match status" value="1"/>
</dbReference>
<dbReference type="GeneID" id="18170052"/>